<gene>
    <name evidence="1" type="ORF">F4820DRAFT_460557</name>
</gene>
<evidence type="ECO:0000313" key="1">
    <source>
        <dbReference type="EMBL" id="KAI4861981.1"/>
    </source>
</evidence>
<protein>
    <submittedName>
        <fullName evidence="1">Uncharacterized protein</fullName>
    </submittedName>
</protein>
<proteinExistence type="predicted"/>
<comment type="caution">
    <text evidence="1">The sequence shown here is derived from an EMBL/GenBank/DDBJ whole genome shotgun (WGS) entry which is preliminary data.</text>
</comment>
<reference evidence="1 2" key="1">
    <citation type="journal article" date="2022" name="New Phytol.">
        <title>Ecological generalism drives hyperdiversity of secondary metabolite gene clusters in xylarialean endophytes.</title>
        <authorList>
            <person name="Franco M.E.E."/>
            <person name="Wisecaver J.H."/>
            <person name="Arnold A.E."/>
            <person name="Ju Y.M."/>
            <person name="Slot J.C."/>
            <person name="Ahrendt S."/>
            <person name="Moore L.P."/>
            <person name="Eastman K.E."/>
            <person name="Scott K."/>
            <person name="Konkel Z."/>
            <person name="Mondo S.J."/>
            <person name="Kuo A."/>
            <person name="Hayes R.D."/>
            <person name="Haridas S."/>
            <person name="Andreopoulos B."/>
            <person name="Riley R."/>
            <person name="LaButti K."/>
            <person name="Pangilinan J."/>
            <person name="Lipzen A."/>
            <person name="Amirebrahimi M."/>
            <person name="Yan J."/>
            <person name="Adam C."/>
            <person name="Keymanesh K."/>
            <person name="Ng V."/>
            <person name="Louie K."/>
            <person name="Northen T."/>
            <person name="Drula E."/>
            <person name="Henrissat B."/>
            <person name="Hsieh H.M."/>
            <person name="Youens-Clark K."/>
            <person name="Lutzoni F."/>
            <person name="Miadlikowska J."/>
            <person name="Eastwood D.C."/>
            <person name="Hamelin R.C."/>
            <person name="Grigoriev I.V."/>
            <person name="U'Ren J.M."/>
        </authorList>
    </citation>
    <scope>NUCLEOTIDE SEQUENCE [LARGE SCALE GENOMIC DNA]</scope>
    <source>
        <strain evidence="1 2">CBS 119005</strain>
    </source>
</reference>
<dbReference type="Proteomes" id="UP001497700">
    <property type="component" value="Unassembled WGS sequence"/>
</dbReference>
<sequence length="424" mass="48591">MNRNELKDSADYLARLEGLRRVDKERDELIKELVTNCQDLKERFEKKCQEYDDEVQTRRLYQAQANEANKSLVDIQHQVDVNSFAFAIIDGNDALFRDDLITKGEEGGVMAANQLHAAIKEHLKAVYPDANLEFWNIIVQIVLNLEGCTKSMSKLPEFARGFNHTKVFFSIVDVGNDKEQADIKVRDIVRLMFFNPQCKQIIFGPCHDKRYILQIKSLLPNPKLALLETIPAAREFRELDCRMVTFPEVFHSEPLPGSLPLDSLPNIIRDVIEEFSRSLDLMGKQEKAAARKYYLVNCSGERVDEPTPKYEALAAERVDGRAKEEGRGPCYRYHILGACDVPSCTYYHNERLGPGEQLVLKDRARNFHCASRSSCNNPDCFWGHHCKYGQKCQLSNCSYSDSHDINMTPVEKIYDDGSRERLPS</sequence>
<name>A0ACB9YRF8_9PEZI</name>
<keyword evidence="2" id="KW-1185">Reference proteome</keyword>
<organism evidence="1 2">
    <name type="scientific">Hypoxylon rubiginosum</name>
    <dbReference type="NCBI Taxonomy" id="110542"/>
    <lineage>
        <taxon>Eukaryota</taxon>
        <taxon>Fungi</taxon>
        <taxon>Dikarya</taxon>
        <taxon>Ascomycota</taxon>
        <taxon>Pezizomycotina</taxon>
        <taxon>Sordariomycetes</taxon>
        <taxon>Xylariomycetidae</taxon>
        <taxon>Xylariales</taxon>
        <taxon>Hypoxylaceae</taxon>
        <taxon>Hypoxylon</taxon>
    </lineage>
</organism>
<accession>A0ACB9YRF8</accession>
<evidence type="ECO:0000313" key="2">
    <source>
        <dbReference type="Proteomes" id="UP001497700"/>
    </source>
</evidence>
<dbReference type="EMBL" id="MU393537">
    <property type="protein sequence ID" value="KAI4861981.1"/>
    <property type="molecule type" value="Genomic_DNA"/>
</dbReference>